<proteinExistence type="predicted"/>
<reference evidence="3" key="1">
    <citation type="submission" date="2017-03" db="EMBL/GenBank/DDBJ databases">
        <title>Genomes of endolithic fungi from Antarctica.</title>
        <authorList>
            <person name="Coleine C."/>
            <person name="Masonjones S."/>
            <person name="Stajich J.E."/>
        </authorList>
    </citation>
    <scope>NUCLEOTIDE SEQUENCE [LARGE SCALE GENOMIC DNA]</scope>
    <source>
        <strain evidence="3">CCFEE 5527</strain>
    </source>
</reference>
<organism evidence="2 3">
    <name type="scientific">Cryoendolithus antarcticus</name>
    <dbReference type="NCBI Taxonomy" id="1507870"/>
    <lineage>
        <taxon>Eukaryota</taxon>
        <taxon>Fungi</taxon>
        <taxon>Dikarya</taxon>
        <taxon>Ascomycota</taxon>
        <taxon>Pezizomycotina</taxon>
        <taxon>Dothideomycetes</taxon>
        <taxon>Dothideomycetidae</taxon>
        <taxon>Cladosporiales</taxon>
        <taxon>Cladosporiaceae</taxon>
        <taxon>Cryoendolithus</taxon>
    </lineage>
</organism>
<dbReference type="EMBL" id="NAJO01000014">
    <property type="protein sequence ID" value="OQO07569.1"/>
    <property type="molecule type" value="Genomic_DNA"/>
</dbReference>
<dbReference type="AlphaFoldDB" id="A0A1V8T8A8"/>
<sequence length="299" mass="33648">MAIAVAIPTSGSIADDPTRPALHRRGRDESKLKPGTVWLEHPPSDDPHMHHRPRPQHDWNQYPGRDTTCYSDIKGDSNGGEAVSALTGILLQVGFTPGIEHPLKYTIDYDFCIEKGFMPISSDHKRGGSSAYNEKAHYTDDLTWIIDPNPLVPTPYWTYESMCNNQAHTPYPSDGSVNDLGVVLDACRKNWNELIGPREGIFAYRPYWDCEDSTDGSTQQDWATIAYGRWDPFEDIPTGETFHGRAAFPAGYPPKNLHMQGIGWRIESSDGVPQYSLLAASFDCIGQRWDYKQKSCWLK</sequence>
<feature type="region of interest" description="Disordered" evidence="1">
    <location>
        <begin position="1"/>
        <end position="63"/>
    </location>
</feature>
<evidence type="ECO:0000256" key="1">
    <source>
        <dbReference type="SAM" id="MobiDB-lite"/>
    </source>
</evidence>
<name>A0A1V8T8A8_9PEZI</name>
<protein>
    <submittedName>
        <fullName evidence="2">Uncharacterized protein</fullName>
    </submittedName>
</protein>
<evidence type="ECO:0000313" key="3">
    <source>
        <dbReference type="Proteomes" id="UP000192596"/>
    </source>
</evidence>
<dbReference type="Proteomes" id="UP000192596">
    <property type="component" value="Unassembled WGS sequence"/>
</dbReference>
<accession>A0A1V8T8A8</accession>
<evidence type="ECO:0000313" key="2">
    <source>
        <dbReference type="EMBL" id="OQO07569.1"/>
    </source>
</evidence>
<comment type="caution">
    <text evidence="2">The sequence shown here is derived from an EMBL/GenBank/DDBJ whole genome shotgun (WGS) entry which is preliminary data.</text>
</comment>
<keyword evidence="3" id="KW-1185">Reference proteome</keyword>
<gene>
    <name evidence="2" type="ORF">B0A48_07266</name>
</gene>
<dbReference type="InParanoid" id="A0A1V8T8A8"/>